<dbReference type="Gene3D" id="3.30.559.10">
    <property type="entry name" value="Chloramphenicol acetyltransferase-like domain"/>
    <property type="match status" value="1"/>
</dbReference>
<dbReference type="SUPFAM" id="SSF52777">
    <property type="entry name" value="CoA-dependent acyltransferases"/>
    <property type="match status" value="2"/>
</dbReference>
<evidence type="ECO:0000313" key="3">
    <source>
        <dbReference type="Proteomes" id="UP000546213"/>
    </source>
</evidence>
<comment type="caution">
    <text evidence="2">The sequence shown here is derived from an EMBL/GenBank/DDBJ whole genome shotgun (WGS) entry which is preliminary data.</text>
</comment>
<reference evidence="2 3" key="1">
    <citation type="submission" date="2020-05" db="EMBL/GenBank/DDBJ databases">
        <title>Identification and distribution of gene clusters putatively required for synthesis of sphingolipid metabolism inhibitors in phylogenetically diverse species of the filamentous fungus Fusarium.</title>
        <authorList>
            <person name="Kim H.-S."/>
            <person name="Busman M."/>
            <person name="Brown D.W."/>
            <person name="Divon H."/>
            <person name="Uhlig S."/>
            <person name="Proctor R.H."/>
        </authorList>
    </citation>
    <scope>NUCLEOTIDE SEQUENCE [LARGE SCALE GENOMIC DNA]</scope>
    <source>
        <strain evidence="2 3">NRRL 36939</strain>
    </source>
</reference>
<dbReference type="Pfam" id="PF07247">
    <property type="entry name" value="AATase"/>
    <property type="match status" value="1"/>
</dbReference>
<accession>A0A8H5P0H3</accession>
<evidence type="ECO:0000313" key="2">
    <source>
        <dbReference type="EMBL" id="KAF5585322.1"/>
    </source>
</evidence>
<feature type="compositionally biased region" description="Polar residues" evidence="1">
    <location>
        <begin position="519"/>
        <end position="528"/>
    </location>
</feature>
<feature type="region of interest" description="Disordered" evidence="1">
    <location>
        <begin position="517"/>
        <end position="553"/>
    </location>
</feature>
<dbReference type="InterPro" id="IPR023213">
    <property type="entry name" value="CAT-like_dom_sf"/>
</dbReference>
<dbReference type="OrthoDB" id="2150604at2759"/>
<dbReference type="PANTHER" id="PTHR28037">
    <property type="entry name" value="ALCOHOL O-ACETYLTRANSFERASE 1-RELATED"/>
    <property type="match status" value="1"/>
</dbReference>
<proteinExistence type="predicted"/>
<dbReference type="Proteomes" id="UP000546213">
    <property type="component" value="Unassembled WGS sequence"/>
</dbReference>
<protein>
    <recommendedName>
        <fullName evidence="4">Alcohol acetyltransferase</fullName>
    </recommendedName>
</protein>
<evidence type="ECO:0008006" key="4">
    <source>
        <dbReference type="Google" id="ProtNLM"/>
    </source>
</evidence>
<evidence type="ECO:0000256" key="1">
    <source>
        <dbReference type="SAM" id="MobiDB-lite"/>
    </source>
</evidence>
<dbReference type="PANTHER" id="PTHR28037:SF1">
    <property type="entry name" value="ALCOHOL O-ACETYLTRANSFERASE 1-RELATED"/>
    <property type="match status" value="1"/>
</dbReference>
<feature type="region of interest" description="Disordered" evidence="1">
    <location>
        <begin position="390"/>
        <end position="411"/>
    </location>
</feature>
<dbReference type="InterPro" id="IPR052058">
    <property type="entry name" value="Alcohol_O-acetyltransferase"/>
</dbReference>
<dbReference type="InterPro" id="IPR010828">
    <property type="entry name" value="Atf2/Sli1-like"/>
</dbReference>
<dbReference type="EMBL" id="JAAOAS010000210">
    <property type="protein sequence ID" value="KAF5585322.1"/>
    <property type="molecule type" value="Genomic_DNA"/>
</dbReference>
<organism evidence="2 3">
    <name type="scientific">Fusarium pseudocircinatum</name>
    <dbReference type="NCBI Taxonomy" id="56676"/>
    <lineage>
        <taxon>Eukaryota</taxon>
        <taxon>Fungi</taxon>
        <taxon>Dikarya</taxon>
        <taxon>Ascomycota</taxon>
        <taxon>Pezizomycotina</taxon>
        <taxon>Sordariomycetes</taxon>
        <taxon>Hypocreomycetidae</taxon>
        <taxon>Hypocreales</taxon>
        <taxon>Nectriaceae</taxon>
        <taxon>Fusarium</taxon>
        <taxon>Fusarium fujikuroi species complex</taxon>
    </lineage>
</organism>
<sequence>MTNNPEIRTARRLGILETGSAAYHLFGLYRCVIISARYDIPPNTSPNEAILAAVANLINENPMLRVGIRGEGDMEAYFTHVPEMRLSNFVEFRTWGPEEDHDKCLNDLYCELHDQYWQNIETRPPWRVVVGRQWGVTEDNGVPLFENISFAFHHSLMDGMGGRLFHEKLLAQLNSLPAIPAAPEVLSFPEPPVLPEPQEKVIDYTSTLSGRATLLWKRYRPRFLTPGPPKIWAGEPVDFDRHKARLVTVDIPSAVVSTALKETRAHGTSMTGLLHALVLASLSRRIPTAPAFISSTPISMRPYISPNADPAIKDALFGAVTGLSHEHSSSAVAALHAAKGDEINDLIWNHARRVKDELKKKTSTIPVDDDMLVLATITDWKALLRKKDGQPRPRSWEVSNVGTLPAPTEEPGKRSIHRMLFTNGVMVASDPMSVSVTSVKNGPLTMGITWNDGFVEDEIIEGLRDDLAILKSYDASHCIDGVCMGAWYRSQWLKRVHGTVSETRGCGRQLGERLVPGSTVLQDGQVGSRNAGPLGDPEDPSGMKQDLGHAHVA</sequence>
<name>A0A8H5P0H3_9HYPO</name>
<gene>
    <name evidence="2" type="ORF">FPCIR_8403</name>
</gene>
<keyword evidence="3" id="KW-1185">Reference proteome</keyword>
<dbReference type="GO" id="GO:0008080">
    <property type="term" value="F:N-acetyltransferase activity"/>
    <property type="evidence" value="ECO:0007669"/>
    <property type="project" value="TreeGrafter"/>
</dbReference>
<dbReference type="AlphaFoldDB" id="A0A8H5P0H3"/>